<dbReference type="OrthoDB" id="10573448at2759"/>
<dbReference type="AlphaFoldDB" id="A0A9P6GH63"/>
<evidence type="ECO:0000313" key="3">
    <source>
        <dbReference type="Proteomes" id="UP000756921"/>
    </source>
</evidence>
<evidence type="ECO:0000313" key="2">
    <source>
        <dbReference type="EMBL" id="KAF9734074.1"/>
    </source>
</evidence>
<accession>A0A9P6GH63</accession>
<feature type="region of interest" description="Disordered" evidence="1">
    <location>
        <begin position="104"/>
        <end position="130"/>
    </location>
</feature>
<dbReference type="Proteomes" id="UP000756921">
    <property type="component" value="Unassembled WGS sequence"/>
</dbReference>
<comment type="caution">
    <text evidence="2">The sequence shown here is derived from an EMBL/GenBank/DDBJ whole genome shotgun (WGS) entry which is preliminary data.</text>
</comment>
<name>A0A9P6GH63_9PLEO</name>
<sequence>MRLASRHVSACCTRDVTQGSAWSWILQDCKSSPCHHVTKCLELQPYAYTHPSTIYKRQMNGQLIRCDYRVTVTPFCTLAACSTTHGSAFRQVAPSPIRLTRLPQQQPFQRRALSPPSHPTDTHTTTIERDSNAGIYGRAPLFIPTQQ</sequence>
<evidence type="ECO:0000256" key="1">
    <source>
        <dbReference type="SAM" id="MobiDB-lite"/>
    </source>
</evidence>
<keyword evidence="3" id="KW-1185">Reference proteome</keyword>
<reference evidence="2" key="1">
    <citation type="journal article" date="2020" name="Mol. Plant Microbe Interact.">
        <title>Genome Sequence of the Biocontrol Agent Coniothyrium minitans strain Conio (IMI 134523).</title>
        <authorList>
            <person name="Patel D."/>
            <person name="Shittu T.A."/>
            <person name="Baroncelli R."/>
            <person name="Muthumeenakshi S."/>
            <person name="Osborne T.H."/>
            <person name="Janganan T.K."/>
            <person name="Sreenivasaprasad S."/>
        </authorList>
    </citation>
    <scope>NUCLEOTIDE SEQUENCE</scope>
    <source>
        <strain evidence="2">Conio</strain>
    </source>
</reference>
<proteinExistence type="predicted"/>
<protein>
    <submittedName>
        <fullName evidence="2">Uncharacterized protein</fullName>
    </submittedName>
</protein>
<dbReference type="EMBL" id="WJXW01000008">
    <property type="protein sequence ID" value="KAF9734074.1"/>
    <property type="molecule type" value="Genomic_DNA"/>
</dbReference>
<organism evidence="2 3">
    <name type="scientific">Paraphaeosphaeria minitans</name>
    <dbReference type="NCBI Taxonomy" id="565426"/>
    <lineage>
        <taxon>Eukaryota</taxon>
        <taxon>Fungi</taxon>
        <taxon>Dikarya</taxon>
        <taxon>Ascomycota</taxon>
        <taxon>Pezizomycotina</taxon>
        <taxon>Dothideomycetes</taxon>
        <taxon>Pleosporomycetidae</taxon>
        <taxon>Pleosporales</taxon>
        <taxon>Massarineae</taxon>
        <taxon>Didymosphaeriaceae</taxon>
        <taxon>Paraphaeosphaeria</taxon>
    </lineage>
</organism>
<gene>
    <name evidence="2" type="ORF">PMIN01_08417</name>
</gene>